<name>A0AAN5I111_9BILA</name>
<evidence type="ECO:0000313" key="2">
    <source>
        <dbReference type="Proteomes" id="UP001328107"/>
    </source>
</evidence>
<dbReference type="AlphaFoldDB" id="A0AAN5I111"/>
<proteinExistence type="predicted"/>
<dbReference type="EMBL" id="BTRK01000004">
    <property type="protein sequence ID" value="GMR47819.1"/>
    <property type="molecule type" value="Genomic_DNA"/>
</dbReference>
<sequence>ISTASRINQICVFEVDQYPVLVEDVNYDEDPFCAAVAKWITGVQEDSVMIRREISNFIAIRTEEYAAICSDIDDENDAIVLSKIANIVIFVFDTASERWTNYDASESSSNSIFLLNDHTCLRPVTVMEDIPADQSAIVNDHPYAENRRSISDGIVREHPGGDQQEVVLLRDLDSIVRKRNCAICKSPLSKEELIVRKKISQNNRFFHSTCASSGDPTLSWGRLYVLEKTYAKLSSDDIKLIESLFY</sequence>
<accession>A0AAN5I111</accession>
<comment type="caution">
    <text evidence="1">The sequence shown here is derived from an EMBL/GenBank/DDBJ whole genome shotgun (WGS) entry which is preliminary data.</text>
</comment>
<protein>
    <submittedName>
        <fullName evidence="1">Uncharacterized protein</fullName>
    </submittedName>
</protein>
<evidence type="ECO:0000313" key="1">
    <source>
        <dbReference type="EMBL" id="GMR47819.1"/>
    </source>
</evidence>
<reference evidence="2" key="1">
    <citation type="submission" date="2022-10" db="EMBL/GenBank/DDBJ databases">
        <title>Genome assembly of Pristionchus species.</title>
        <authorList>
            <person name="Yoshida K."/>
            <person name="Sommer R.J."/>
        </authorList>
    </citation>
    <scope>NUCLEOTIDE SEQUENCE [LARGE SCALE GENOMIC DNA]</scope>
    <source>
        <strain evidence="2">RS5460</strain>
    </source>
</reference>
<gene>
    <name evidence="1" type="ORF">PMAYCL1PPCAC_18014</name>
</gene>
<dbReference type="Proteomes" id="UP001328107">
    <property type="component" value="Unassembled WGS sequence"/>
</dbReference>
<organism evidence="1 2">
    <name type="scientific">Pristionchus mayeri</name>
    <dbReference type="NCBI Taxonomy" id="1317129"/>
    <lineage>
        <taxon>Eukaryota</taxon>
        <taxon>Metazoa</taxon>
        <taxon>Ecdysozoa</taxon>
        <taxon>Nematoda</taxon>
        <taxon>Chromadorea</taxon>
        <taxon>Rhabditida</taxon>
        <taxon>Rhabditina</taxon>
        <taxon>Diplogasteromorpha</taxon>
        <taxon>Diplogasteroidea</taxon>
        <taxon>Neodiplogasteridae</taxon>
        <taxon>Pristionchus</taxon>
    </lineage>
</organism>
<feature type="non-terminal residue" evidence="1">
    <location>
        <position position="1"/>
    </location>
</feature>
<keyword evidence="2" id="KW-1185">Reference proteome</keyword>